<keyword evidence="2" id="KW-1185">Reference proteome</keyword>
<name>A0ACA9KJ80_9GLOM</name>
<feature type="non-terminal residue" evidence="1">
    <location>
        <position position="1"/>
    </location>
</feature>
<accession>A0ACA9KJ80</accession>
<protein>
    <submittedName>
        <fullName evidence="1">16191_t:CDS:1</fullName>
    </submittedName>
</protein>
<dbReference type="EMBL" id="CAJVPU010001221">
    <property type="protein sequence ID" value="CAG8474855.1"/>
    <property type="molecule type" value="Genomic_DNA"/>
</dbReference>
<dbReference type="Proteomes" id="UP000789702">
    <property type="component" value="Unassembled WGS sequence"/>
</dbReference>
<organism evidence="1 2">
    <name type="scientific">Dentiscutata heterogama</name>
    <dbReference type="NCBI Taxonomy" id="1316150"/>
    <lineage>
        <taxon>Eukaryota</taxon>
        <taxon>Fungi</taxon>
        <taxon>Fungi incertae sedis</taxon>
        <taxon>Mucoromycota</taxon>
        <taxon>Glomeromycotina</taxon>
        <taxon>Glomeromycetes</taxon>
        <taxon>Diversisporales</taxon>
        <taxon>Gigasporaceae</taxon>
        <taxon>Dentiscutata</taxon>
    </lineage>
</organism>
<evidence type="ECO:0000313" key="2">
    <source>
        <dbReference type="Proteomes" id="UP000789702"/>
    </source>
</evidence>
<evidence type="ECO:0000313" key="1">
    <source>
        <dbReference type="EMBL" id="CAG8474855.1"/>
    </source>
</evidence>
<reference evidence="1" key="1">
    <citation type="submission" date="2021-06" db="EMBL/GenBank/DDBJ databases">
        <authorList>
            <person name="Kallberg Y."/>
            <person name="Tangrot J."/>
            <person name="Rosling A."/>
        </authorList>
    </citation>
    <scope>NUCLEOTIDE SEQUENCE</scope>
    <source>
        <strain evidence="1">IL203A</strain>
    </source>
</reference>
<comment type="caution">
    <text evidence="1">The sequence shown here is derived from an EMBL/GenBank/DDBJ whole genome shotgun (WGS) entry which is preliminary data.</text>
</comment>
<sequence length="108" mass="12273">SYHTGQFNQEQPKMECEEYSQAETDEKDAEKNDKPADILPIALTIFLETFPYLYFDGLVLDPLAREPADQHLADTMVLKCEPAFGVLVLTYGSDPAQLLAEFIEEDVW</sequence>
<proteinExistence type="predicted"/>
<gene>
    <name evidence="1" type="ORF">DHETER_LOCUS1874</name>
</gene>